<dbReference type="STRING" id="1715693.PH7735_03391"/>
<evidence type="ECO:0000256" key="1">
    <source>
        <dbReference type="SAM" id="MobiDB-lite"/>
    </source>
</evidence>
<dbReference type="InterPro" id="IPR007379">
    <property type="entry name" value="Tim44-like_dom"/>
</dbReference>
<dbReference type="PANTHER" id="PTHR41542:SF1">
    <property type="entry name" value="BLL5807 PROTEIN"/>
    <property type="match status" value="1"/>
</dbReference>
<protein>
    <submittedName>
        <fullName evidence="3">Mitochondrial import inner membrane, translocase subunit</fullName>
    </submittedName>
</protein>
<dbReference type="Proteomes" id="UP000051870">
    <property type="component" value="Unassembled WGS sequence"/>
</dbReference>
<keyword evidence="4" id="KW-1185">Reference proteome</keyword>
<dbReference type="InterPro" id="IPR032710">
    <property type="entry name" value="NTF2-like_dom_sf"/>
</dbReference>
<accession>A0A0P1IFB5</accession>
<reference evidence="3" key="1">
    <citation type="submission" date="2015-09" db="EMBL/GenBank/DDBJ databases">
        <authorList>
            <consortium name="Swine Surveillance"/>
        </authorList>
    </citation>
    <scope>NUCLEOTIDE SEQUENCE [LARGE SCALE GENOMIC DNA]</scope>
    <source>
        <strain evidence="3">CECT 7735</strain>
    </source>
</reference>
<dbReference type="AlphaFoldDB" id="A0A0P1IFB5"/>
<name>A0A0P1IFB5_9RHOB</name>
<proteinExistence type="predicted"/>
<evidence type="ECO:0000259" key="2">
    <source>
        <dbReference type="SMART" id="SM00978"/>
    </source>
</evidence>
<dbReference type="SUPFAM" id="SSF54427">
    <property type="entry name" value="NTF2-like"/>
    <property type="match status" value="1"/>
</dbReference>
<organism evidence="3 4">
    <name type="scientific">Shimia thalassica</name>
    <dbReference type="NCBI Taxonomy" id="1715693"/>
    <lineage>
        <taxon>Bacteria</taxon>
        <taxon>Pseudomonadati</taxon>
        <taxon>Pseudomonadota</taxon>
        <taxon>Alphaproteobacteria</taxon>
        <taxon>Rhodobacterales</taxon>
        <taxon>Roseobacteraceae</taxon>
    </lineage>
</organism>
<sequence>MNSPILQLLVLAGIALFLIIRLRNVLGTRDGYEAPRQAQQPTERPGPALEVIEGGPDSDILDHAEEGSEPAKALMDMKKAEPSFGVSDFLQGARGAYEMILMGFERGELAEIKPFLSDDVYEAFAGVVNAREEQGLTVEGDFVGLREMSLHDATFDHDTRIGEISVRFVGELTHVVRDRAGEIIEGDERQVKRQKDVWTFARAMGSNDPNWQLVATSE</sequence>
<dbReference type="SMART" id="SM00978">
    <property type="entry name" value="Tim44"/>
    <property type="match status" value="1"/>
</dbReference>
<dbReference type="PIRSF" id="PIRSF031890">
    <property type="entry name" value="UCP031890_transporter_Tim44"/>
    <property type="match status" value="1"/>
</dbReference>
<dbReference type="Pfam" id="PF04280">
    <property type="entry name" value="Tim44"/>
    <property type="match status" value="1"/>
</dbReference>
<feature type="region of interest" description="Disordered" evidence="1">
    <location>
        <begin position="33"/>
        <end position="63"/>
    </location>
</feature>
<dbReference type="GeneID" id="83882369"/>
<feature type="domain" description="Tim44-like" evidence="2">
    <location>
        <begin position="70"/>
        <end position="218"/>
    </location>
</feature>
<gene>
    <name evidence="3" type="ORF">PH7735_03391</name>
</gene>
<dbReference type="RefSeq" id="WP_058312551.1">
    <property type="nucleotide sequence ID" value="NZ_CYTW01000004.1"/>
</dbReference>
<evidence type="ECO:0000313" key="3">
    <source>
        <dbReference type="EMBL" id="CUK09612.1"/>
    </source>
</evidence>
<evidence type="ECO:0000313" key="4">
    <source>
        <dbReference type="Proteomes" id="UP000051870"/>
    </source>
</evidence>
<dbReference type="EMBL" id="CYTW01000004">
    <property type="protein sequence ID" value="CUK09612.1"/>
    <property type="molecule type" value="Genomic_DNA"/>
</dbReference>
<dbReference type="PANTHER" id="PTHR41542">
    <property type="entry name" value="BLL5807 PROTEIN"/>
    <property type="match status" value="1"/>
</dbReference>
<dbReference type="NCBIfam" id="NF033779">
    <property type="entry name" value="Tim44_TimA_adap"/>
    <property type="match status" value="1"/>
</dbReference>
<dbReference type="Gene3D" id="3.10.450.240">
    <property type="match status" value="1"/>
</dbReference>
<dbReference type="InterPro" id="IPR016985">
    <property type="entry name" value="UCP031890_Tim44-rel"/>
</dbReference>